<comment type="caution">
    <text evidence="3">The sequence shown here is derived from an EMBL/GenBank/DDBJ whole genome shotgun (WGS) entry which is preliminary data.</text>
</comment>
<feature type="transmembrane region" description="Helical" evidence="1">
    <location>
        <begin position="16"/>
        <end position="36"/>
    </location>
</feature>
<dbReference type="Pfam" id="PF07811">
    <property type="entry name" value="TadE"/>
    <property type="match status" value="1"/>
</dbReference>
<keyword evidence="1" id="KW-1133">Transmembrane helix</keyword>
<protein>
    <submittedName>
        <fullName evidence="3">TadE/TadG family type IV pilus assembly protein</fullName>
    </submittedName>
</protein>
<keyword evidence="1" id="KW-0472">Membrane</keyword>
<evidence type="ECO:0000259" key="2">
    <source>
        <dbReference type="Pfam" id="PF07811"/>
    </source>
</evidence>
<sequence>MGNGGEDGSFSLEASLVFPIVLLTLFLLMFFCVYLYQQAILMQTAAMSSEQAAYSWDNSHKEPQTGFFKEGQYDSLYWRLYDDQLLGALFGWAGAEQERVISLPGSEQEGDLSILKMSRAGSRILNPMAGEMRYHNRLISRQVSVRLERPVTLPMLKHYMRNPELEVETQSGIVEPVEWIRSFELVRYYGARFLGRGSGAAVTPDGVGQVLKQSSPSAR</sequence>
<keyword evidence="1" id="KW-0812">Transmembrane</keyword>
<organism evidence="3 4">
    <name type="scientific">Paenibacillus lacisoli</name>
    <dbReference type="NCBI Taxonomy" id="3064525"/>
    <lineage>
        <taxon>Bacteria</taxon>
        <taxon>Bacillati</taxon>
        <taxon>Bacillota</taxon>
        <taxon>Bacilli</taxon>
        <taxon>Bacillales</taxon>
        <taxon>Paenibacillaceae</taxon>
        <taxon>Paenibacillus</taxon>
    </lineage>
</organism>
<accession>A0ABT9CDH6</accession>
<name>A0ABT9CDH6_9BACL</name>
<dbReference type="Proteomes" id="UP001240171">
    <property type="component" value="Unassembled WGS sequence"/>
</dbReference>
<evidence type="ECO:0000256" key="1">
    <source>
        <dbReference type="SAM" id="Phobius"/>
    </source>
</evidence>
<dbReference type="EMBL" id="JAUQTB010000006">
    <property type="protein sequence ID" value="MDO7907297.1"/>
    <property type="molecule type" value="Genomic_DNA"/>
</dbReference>
<evidence type="ECO:0000313" key="3">
    <source>
        <dbReference type="EMBL" id="MDO7907297.1"/>
    </source>
</evidence>
<proteinExistence type="predicted"/>
<reference evidence="3 4" key="1">
    <citation type="submission" date="2023-07" db="EMBL/GenBank/DDBJ databases">
        <title>Paenibacillus sp. JX-17 nov. isolated from soil.</title>
        <authorList>
            <person name="Wan Y."/>
            <person name="Liu B."/>
        </authorList>
    </citation>
    <scope>NUCLEOTIDE SEQUENCE [LARGE SCALE GENOMIC DNA]</scope>
    <source>
        <strain evidence="3 4">JX-17</strain>
    </source>
</reference>
<dbReference type="InterPro" id="IPR012495">
    <property type="entry name" value="TadE-like_dom"/>
</dbReference>
<keyword evidence="4" id="KW-1185">Reference proteome</keyword>
<feature type="domain" description="TadE-like" evidence="2">
    <location>
        <begin position="8"/>
        <end position="47"/>
    </location>
</feature>
<evidence type="ECO:0000313" key="4">
    <source>
        <dbReference type="Proteomes" id="UP001240171"/>
    </source>
</evidence>
<gene>
    <name evidence="3" type="ORF">Q5741_12860</name>
</gene>